<organism evidence="1 2">
    <name type="scientific">Hymenobacter monticola</name>
    <dbReference type="NCBI Taxonomy" id="1705399"/>
    <lineage>
        <taxon>Bacteria</taxon>
        <taxon>Pseudomonadati</taxon>
        <taxon>Bacteroidota</taxon>
        <taxon>Cytophagia</taxon>
        <taxon>Cytophagales</taxon>
        <taxon>Hymenobacteraceae</taxon>
        <taxon>Hymenobacter</taxon>
    </lineage>
</organism>
<dbReference type="RefSeq" id="WP_243519744.1">
    <property type="nucleotide sequence ID" value="NZ_CP094534.1"/>
</dbReference>
<keyword evidence="2" id="KW-1185">Reference proteome</keyword>
<sequence>MHRIEIEFENSVPSFQSISQRYEQQTGLNIRLVATVSLASVGLGQVLNHPCELLALLQADSEAIYTIDTQYKATKTLLMSTHEYEKAAFSRDQIKQEKRLFNHIEKVEIIVGNDYRRSINASIEGRVVTVEYENESYAIISFIKIMVDLGGKYLGGNELPKSWSKLKQWHNYKWYNRPRL</sequence>
<proteinExistence type="predicted"/>
<evidence type="ECO:0000313" key="2">
    <source>
        <dbReference type="Proteomes" id="UP000831390"/>
    </source>
</evidence>
<dbReference type="EMBL" id="CP094534">
    <property type="protein sequence ID" value="UOE36181.1"/>
    <property type="molecule type" value="Genomic_DNA"/>
</dbReference>
<name>A0ABY4BEN4_9BACT</name>
<reference evidence="1 2" key="1">
    <citation type="submission" date="2022-03" db="EMBL/GenBank/DDBJ databases">
        <title>Hymenobactersp. isolated from the air.</title>
        <authorList>
            <person name="Won M."/>
            <person name="Kwon S.-W."/>
        </authorList>
    </citation>
    <scope>NUCLEOTIDE SEQUENCE [LARGE SCALE GENOMIC DNA]</scope>
    <source>
        <strain evidence="1 2">KACC 22596</strain>
    </source>
</reference>
<protein>
    <submittedName>
        <fullName evidence="1">Uncharacterized protein</fullName>
    </submittedName>
</protein>
<dbReference type="Proteomes" id="UP000831390">
    <property type="component" value="Chromosome"/>
</dbReference>
<gene>
    <name evidence="1" type="ORF">MTP16_11180</name>
</gene>
<evidence type="ECO:0000313" key="1">
    <source>
        <dbReference type="EMBL" id="UOE36181.1"/>
    </source>
</evidence>
<accession>A0ABY4BEN4</accession>